<evidence type="ECO:0000256" key="2">
    <source>
        <dbReference type="ARBA" id="ARBA00023125"/>
    </source>
</evidence>
<reference evidence="6" key="1">
    <citation type="journal article" date="2019" name="Int. J. Syst. Evol. Microbiol.">
        <title>The Global Catalogue of Microorganisms (GCM) 10K type strain sequencing project: providing services to taxonomists for standard genome sequencing and annotation.</title>
        <authorList>
            <consortium name="The Broad Institute Genomics Platform"/>
            <consortium name="The Broad Institute Genome Sequencing Center for Infectious Disease"/>
            <person name="Wu L."/>
            <person name="Ma J."/>
        </authorList>
    </citation>
    <scope>NUCLEOTIDE SEQUENCE [LARGE SCALE GENOMIC DNA]</scope>
    <source>
        <strain evidence="6">CCUG 49339</strain>
    </source>
</reference>
<comment type="caution">
    <text evidence="5">The sequence shown here is derived from an EMBL/GenBank/DDBJ whole genome shotgun (WGS) entry which is preliminary data.</text>
</comment>
<dbReference type="CDD" id="cd07377">
    <property type="entry name" value="WHTH_GntR"/>
    <property type="match status" value="1"/>
</dbReference>
<evidence type="ECO:0000256" key="1">
    <source>
        <dbReference type="ARBA" id="ARBA00023015"/>
    </source>
</evidence>
<dbReference type="PANTHER" id="PTHR43537">
    <property type="entry name" value="TRANSCRIPTIONAL REGULATOR, GNTR FAMILY"/>
    <property type="match status" value="1"/>
</dbReference>
<dbReference type="InterPro" id="IPR036388">
    <property type="entry name" value="WH-like_DNA-bd_sf"/>
</dbReference>
<dbReference type="PROSITE" id="PS50949">
    <property type="entry name" value="HTH_GNTR"/>
    <property type="match status" value="1"/>
</dbReference>
<dbReference type="SMART" id="SM00345">
    <property type="entry name" value="HTH_GNTR"/>
    <property type="match status" value="1"/>
</dbReference>
<keyword evidence="3" id="KW-0804">Transcription</keyword>
<dbReference type="PANTHER" id="PTHR43537:SF54">
    <property type="entry name" value="TRANSCRIPTIONAL REGULATOR, GNTR FAMILY"/>
    <property type="match status" value="1"/>
</dbReference>
<dbReference type="SUPFAM" id="SSF46785">
    <property type="entry name" value="Winged helix' DNA-binding domain"/>
    <property type="match status" value="1"/>
</dbReference>
<protein>
    <submittedName>
        <fullName evidence="5">FadR/GntR family transcriptional regulator</fullName>
    </submittedName>
</protein>
<keyword evidence="1" id="KW-0805">Transcription regulation</keyword>
<name>A0ABW4LSN9_9BACI</name>
<gene>
    <name evidence="5" type="ORF">ACFSCX_11175</name>
</gene>
<keyword evidence="6" id="KW-1185">Reference proteome</keyword>
<dbReference type="InterPro" id="IPR008920">
    <property type="entry name" value="TF_FadR/GntR_C"/>
</dbReference>
<dbReference type="PRINTS" id="PR00035">
    <property type="entry name" value="HTHGNTR"/>
</dbReference>
<dbReference type="Proteomes" id="UP001597214">
    <property type="component" value="Unassembled WGS sequence"/>
</dbReference>
<organism evidence="5 6">
    <name type="scientific">Bacillus salitolerans</name>
    <dbReference type="NCBI Taxonomy" id="1437434"/>
    <lineage>
        <taxon>Bacteria</taxon>
        <taxon>Bacillati</taxon>
        <taxon>Bacillota</taxon>
        <taxon>Bacilli</taxon>
        <taxon>Bacillales</taxon>
        <taxon>Bacillaceae</taxon>
        <taxon>Bacillus</taxon>
    </lineage>
</organism>
<keyword evidence="2" id="KW-0238">DNA-binding</keyword>
<evidence type="ECO:0000259" key="4">
    <source>
        <dbReference type="PROSITE" id="PS50949"/>
    </source>
</evidence>
<feature type="domain" description="HTH gntR-type" evidence="4">
    <location>
        <begin position="6"/>
        <end position="74"/>
    </location>
</feature>
<sequence length="202" mass="23148">MSIPQSKVYIETIKEIHKIIAEDSLQPGDKIPSERELSDRLKVGRSSLREALRALELLGLIETRRGEGTFVKDFGGHHLVELIGNFILQNEKAKSDLIETKSILEEQAILLACTRIEERFLEQLNALIKQRDQSFQHEFMKTIVLSTGNRLLLKIWALLAQYTAPIIEEQEVRDFSLYEQLIAQIDEGKADGAIQMYRKLES</sequence>
<dbReference type="EMBL" id="JBHUEM010000016">
    <property type="protein sequence ID" value="MFD1737113.1"/>
    <property type="molecule type" value="Genomic_DNA"/>
</dbReference>
<evidence type="ECO:0000313" key="5">
    <source>
        <dbReference type="EMBL" id="MFD1737113.1"/>
    </source>
</evidence>
<dbReference type="Gene3D" id="1.10.10.10">
    <property type="entry name" value="Winged helix-like DNA-binding domain superfamily/Winged helix DNA-binding domain"/>
    <property type="match status" value="1"/>
</dbReference>
<proteinExistence type="predicted"/>
<evidence type="ECO:0000313" key="6">
    <source>
        <dbReference type="Proteomes" id="UP001597214"/>
    </source>
</evidence>
<dbReference type="Gene3D" id="1.20.120.530">
    <property type="entry name" value="GntR ligand-binding domain-like"/>
    <property type="match status" value="1"/>
</dbReference>
<dbReference type="InterPro" id="IPR036390">
    <property type="entry name" value="WH_DNA-bd_sf"/>
</dbReference>
<dbReference type="InterPro" id="IPR000524">
    <property type="entry name" value="Tscrpt_reg_HTH_GntR"/>
</dbReference>
<dbReference type="Pfam" id="PF00392">
    <property type="entry name" value="GntR"/>
    <property type="match status" value="1"/>
</dbReference>
<evidence type="ECO:0000256" key="3">
    <source>
        <dbReference type="ARBA" id="ARBA00023163"/>
    </source>
</evidence>
<dbReference type="SUPFAM" id="SSF48008">
    <property type="entry name" value="GntR ligand-binding domain-like"/>
    <property type="match status" value="1"/>
</dbReference>
<accession>A0ABW4LSN9</accession>
<dbReference type="RefSeq" id="WP_377928311.1">
    <property type="nucleotide sequence ID" value="NZ_JBHUEM010000016.1"/>
</dbReference>